<dbReference type="PROSITE" id="PS51885">
    <property type="entry name" value="NEPRILYSIN"/>
    <property type="match status" value="1"/>
</dbReference>
<organism evidence="3 4">
    <name type="scientific">Ascaris lumbricoides</name>
    <name type="common">Giant roundworm</name>
    <dbReference type="NCBI Taxonomy" id="6252"/>
    <lineage>
        <taxon>Eukaryota</taxon>
        <taxon>Metazoa</taxon>
        <taxon>Ecdysozoa</taxon>
        <taxon>Nematoda</taxon>
        <taxon>Chromadorea</taxon>
        <taxon>Rhabditida</taxon>
        <taxon>Spirurina</taxon>
        <taxon>Ascaridomorpha</taxon>
        <taxon>Ascaridoidea</taxon>
        <taxon>Ascarididae</taxon>
        <taxon>Ascaris</taxon>
    </lineage>
</organism>
<dbReference type="SUPFAM" id="SSF55486">
    <property type="entry name" value="Metalloproteases ('zincins'), catalytic domain"/>
    <property type="match status" value="1"/>
</dbReference>
<evidence type="ECO:0000313" key="4">
    <source>
        <dbReference type="WBParaSite" id="ALUE_0001858401-mRNA-1"/>
    </source>
</evidence>
<dbReference type="InterPro" id="IPR042089">
    <property type="entry name" value="Peptidase_M13_dom_2"/>
</dbReference>
<sequence length="209" mass="23252">MRNAQQSQPPLLAHCRRLHHYPAIRYALPKDASWQPVTEDKVPLNEERTTITTTTTSTLPTIPSLPSDQICTSKGCVMAASHLVNEERTTITTTTTSTLPTIPSLPSDQICTSKGCVMAASHLLMAMNASADPCDNFYEYACGQWNRDHPVPDDMFAYGTFAYVRENVRQQMRVLLESDSPTTSKSIDMARIAYRTCMNTSELESLKST</sequence>
<dbReference type="Gene3D" id="3.40.390.10">
    <property type="entry name" value="Collagenase (Catalytic Domain)"/>
    <property type="match status" value="1"/>
</dbReference>
<evidence type="ECO:0000313" key="3">
    <source>
        <dbReference type="Proteomes" id="UP000036681"/>
    </source>
</evidence>
<keyword evidence="3" id="KW-1185">Reference proteome</keyword>
<dbReference type="AlphaFoldDB" id="A0A0M3IJ08"/>
<reference evidence="4" key="1">
    <citation type="submission" date="2017-02" db="UniProtKB">
        <authorList>
            <consortium name="WormBaseParasite"/>
        </authorList>
    </citation>
    <scope>IDENTIFICATION</scope>
</reference>
<protein>
    <submittedName>
        <fullName evidence="4">Peptidase_M13_N domain-containing protein</fullName>
    </submittedName>
</protein>
<evidence type="ECO:0000256" key="1">
    <source>
        <dbReference type="ARBA" id="ARBA00007357"/>
    </source>
</evidence>
<dbReference type="GO" id="GO:0005886">
    <property type="term" value="C:plasma membrane"/>
    <property type="evidence" value="ECO:0007669"/>
    <property type="project" value="TreeGrafter"/>
</dbReference>
<dbReference type="InterPro" id="IPR008753">
    <property type="entry name" value="Peptidase_M13_N"/>
</dbReference>
<comment type="similarity">
    <text evidence="1">Belongs to the peptidase M13 family.</text>
</comment>
<dbReference type="Gene3D" id="1.10.1380.10">
    <property type="entry name" value="Neutral endopeptidase , domain2"/>
    <property type="match status" value="1"/>
</dbReference>
<dbReference type="PANTHER" id="PTHR11733:SF239">
    <property type="entry name" value="NEPRILYSIN-11"/>
    <property type="match status" value="1"/>
</dbReference>
<feature type="domain" description="Peptidase M13 N-terminal" evidence="2">
    <location>
        <begin position="133"/>
        <end position="207"/>
    </location>
</feature>
<dbReference type="InterPro" id="IPR024079">
    <property type="entry name" value="MetalloPept_cat_dom_sf"/>
</dbReference>
<proteinExistence type="inferred from homology"/>
<evidence type="ECO:0000259" key="2">
    <source>
        <dbReference type="Pfam" id="PF05649"/>
    </source>
</evidence>
<dbReference type="WBParaSite" id="ALUE_0001858401-mRNA-1">
    <property type="protein sequence ID" value="ALUE_0001858401-mRNA-1"/>
    <property type="gene ID" value="ALUE_0001858401"/>
</dbReference>
<name>A0A0M3IJ08_ASCLU</name>
<dbReference type="GO" id="GO:0004222">
    <property type="term" value="F:metalloendopeptidase activity"/>
    <property type="evidence" value="ECO:0007669"/>
    <property type="project" value="InterPro"/>
</dbReference>
<dbReference type="GO" id="GO:0016485">
    <property type="term" value="P:protein processing"/>
    <property type="evidence" value="ECO:0007669"/>
    <property type="project" value="TreeGrafter"/>
</dbReference>
<dbReference type="InterPro" id="IPR000718">
    <property type="entry name" value="Peptidase_M13"/>
</dbReference>
<accession>A0A0M3IJ08</accession>
<dbReference type="Pfam" id="PF05649">
    <property type="entry name" value="Peptidase_M13_N"/>
    <property type="match status" value="1"/>
</dbReference>
<dbReference type="PANTHER" id="PTHR11733">
    <property type="entry name" value="ZINC METALLOPROTEASE FAMILY M13 NEPRILYSIN-RELATED"/>
    <property type="match status" value="1"/>
</dbReference>
<dbReference type="Proteomes" id="UP000036681">
    <property type="component" value="Unplaced"/>
</dbReference>